<dbReference type="STRING" id="1122619.GCA_000373745_01224"/>
<sequence>MKKISRIFIRLPNWVGDVCMSLASLNAVINTGAKVVICAKPWAENLLAAYTKKSDIEFLALSGQWRDDAQKIRDYRKSTPVPHKEVALSIPDSLTAALMFKFAGLPCAGYKDDGRSLLLRWPVTKIKPRPHNVISWHHLTRIALGYWGFSCSAQPNQRILLPFTDEHIAEKNVYMSQHELKSNGFIVIAPTAGGLHHGKSKVWPDYEKLTQAFQRLGHRVIMCPPPNEINQARNNAMSAELLPPLALGPFTALLNEAALVICNDSGVSHLSAAATAKQITLIGVSEIEHTGPWSTSALTLGEIGRWSTLDEVLSTAEGILQHKARPN</sequence>
<reference evidence="3 6" key="2">
    <citation type="submission" date="2020-12" db="EMBL/GenBank/DDBJ databases">
        <title>FDA dAtabase for Regulatory Grade micrObial Sequences (FDA-ARGOS): Supporting development and validation of Infectious Disease Dx tests.</title>
        <authorList>
            <person name="Sproer C."/>
            <person name="Gronow S."/>
            <person name="Severitt S."/>
            <person name="Schroder I."/>
            <person name="Tallon L."/>
            <person name="Sadzewicz L."/>
            <person name="Zhao X."/>
            <person name="Boylan J."/>
            <person name="Ott S."/>
            <person name="Bowen H."/>
            <person name="Vavikolanu K."/>
            <person name="Mehta A."/>
            <person name="Aluvathingal J."/>
            <person name="Nadendla S."/>
            <person name="Lowell S."/>
            <person name="Myers T."/>
            <person name="Yan Y."/>
            <person name="Sichtig H."/>
        </authorList>
    </citation>
    <scope>NUCLEOTIDE SEQUENCE [LARGE SCALE GENOMIC DNA]</scope>
    <source>
        <strain evidence="3 6">FDAARGOS_872</strain>
    </source>
</reference>
<evidence type="ECO:0000313" key="3">
    <source>
        <dbReference type="EMBL" id="QPT40448.1"/>
    </source>
</evidence>
<dbReference type="PANTHER" id="PTHR30160">
    <property type="entry name" value="TETRAACYLDISACCHARIDE 4'-KINASE-RELATED"/>
    <property type="match status" value="1"/>
</dbReference>
<protein>
    <submittedName>
        <fullName evidence="3 4">Heptosyltransferase</fullName>
        <ecNumber evidence="4">2.-.-.-</ecNumber>
    </submittedName>
</protein>
<dbReference type="Proteomes" id="UP000594903">
    <property type="component" value="Chromosome"/>
</dbReference>
<dbReference type="Pfam" id="PF01075">
    <property type="entry name" value="Glyco_transf_9"/>
    <property type="match status" value="1"/>
</dbReference>
<evidence type="ECO:0000256" key="2">
    <source>
        <dbReference type="ARBA" id="ARBA00022679"/>
    </source>
</evidence>
<dbReference type="Proteomes" id="UP000254603">
    <property type="component" value="Unassembled WGS sequence"/>
</dbReference>
<keyword evidence="1" id="KW-0328">Glycosyltransferase</keyword>
<dbReference type="GO" id="GO:0009244">
    <property type="term" value="P:lipopolysaccharide core region biosynthetic process"/>
    <property type="evidence" value="ECO:0007669"/>
    <property type="project" value="TreeGrafter"/>
</dbReference>
<dbReference type="AlphaFoldDB" id="A0A378XE49"/>
<keyword evidence="2 4" id="KW-0808">Transferase</keyword>
<dbReference type="EMBL" id="CP065725">
    <property type="protein sequence ID" value="QPT40448.1"/>
    <property type="molecule type" value="Genomic_DNA"/>
</dbReference>
<evidence type="ECO:0000313" key="5">
    <source>
        <dbReference type="Proteomes" id="UP000254603"/>
    </source>
</evidence>
<dbReference type="RefSeq" id="WP_026253648.1">
    <property type="nucleotide sequence ID" value="NZ_CP065725.1"/>
</dbReference>
<dbReference type="InterPro" id="IPR002201">
    <property type="entry name" value="Glyco_trans_9"/>
</dbReference>
<dbReference type="PANTHER" id="PTHR30160:SF1">
    <property type="entry name" value="LIPOPOLYSACCHARIDE 1,2-N-ACETYLGLUCOSAMINETRANSFERASE-RELATED"/>
    <property type="match status" value="1"/>
</dbReference>
<reference evidence="4 5" key="1">
    <citation type="submission" date="2018-06" db="EMBL/GenBank/DDBJ databases">
        <authorList>
            <consortium name="Pathogen Informatics"/>
            <person name="Doyle S."/>
        </authorList>
    </citation>
    <scope>NUCLEOTIDE SEQUENCE [LARGE SCALE GENOMIC DNA]</scope>
    <source>
        <strain evidence="4 5">NCTC11997</strain>
    </source>
</reference>
<dbReference type="Gene3D" id="3.40.50.2000">
    <property type="entry name" value="Glycogen Phosphorylase B"/>
    <property type="match status" value="2"/>
</dbReference>
<dbReference type="SUPFAM" id="SSF53756">
    <property type="entry name" value="UDP-Glycosyltransferase/glycogen phosphorylase"/>
    <property type="match status" value="1"/>
</dbReference>
<proteinExistence type="predicted"/>
<gene>
    <name evidence="4" type="primary">rfaF</name>
    <name evidence="3" type="ORF">I6G29_02225</name>
    <name evidence="4" type="ORF">NCTC11997_00494</name>
</gene>
<accession>A0A378XE49</accession>
<evidence type="ECO:0000313" key="6">
    <source>
        <dbReference type="Proteomes" id="UP000594903"/>
    </source>
</evidence>
<dbReference type="EMBL" id="UGSB01000001">
    <property type="protein sequence ID" value="SUA51150.1"/>
    <property type="molecule type" value="Genomic_DNA"/>
</dbReference>
<dbReference type="GO" id="GO:0008713">
    <property type="term" value="F:ADP-heptose-lipopolysaccharide heptosyltransferase activity"/>
    <property type="evidence" value="ECO:0007669"/>
    <property type="project" value="TreeGrafter"/>
</dbReference>
<name>A0A378XE49_9BURK</name>
<evidence type="ECO:0000313" key="4">
    <source>
        <dbReference type="EMBL" id="SUA51150.1"/>
    </source>
</evidence>
<organism evidence="4 5">
    <name type="scientific">Oligella ureolytica</name>
    <dbReference type="NCBI Taxonomy" id="90244"/>
    <lineage>
        <taxon>Bacteria</taxon>
        <taxon>Pseudomonadati</taxon>
        <taxon>Pseudomonadota</taxon>
        <taxon>Betaproteobacteria</taxon>
        <taxon>Burkholderiales</taxon>
        <taxon>Alcaligenaceae</taxon>
        <taxon>Oligella</taxon>
    </lineage>
</organism>
<keyword evidence="6" id="KW-1185">Reference proteome</keyword>
<dbReference type="GO" id="GO:0005829">
    <property type="term" value="C:cytosol"/>
    <property type="evidence" value="ECO:0007669"/>
    <property type="project" value="TreeGrafter"/>
</dbReference>
<evidence type="ECO:0000256" key="1">
    <source>
        <dbReference type="ARBA" id="ARBA00022676"/>
    </source>
</evidence>
<dbReference type="EC" id="2.-.-.-" evidence="4"/>
<dbReference type="InterPro" id="IPR051199">
    <property type="entry name" value="LPS_LOS_Heptosyltrfase"/>
</dbReference>